<protein>
    <submittedName>
        <fullName evidence="2">AraC family transcriptional regulator</fullName>
    </submittedName>
</protein>
<name>A0A5B2VII8_9BACT</name>
<dbReference type="AlphaFoldDB" id="A0A5B2VII8"/>
<dbReference type="InterPro" id="IPR018060">
    <property type="entry name" value="HTH_AraC"/>
</dbReference>
<reference evidence="2 3" key="2">
    <citation type="submission" date="2019-09" db="EMBL/GenBank/DDBJ databases">
        <authorList>
            <person name="Jin C."/>
        </authorList>
    </citation>
    <scope>NUCLEOTIDE SEQUENCE [LARGE SCALE GENOMIC DNA]</scope>
    <source>
        <strain evidence="2 3">BN140078</strain>
    </source>
</reference>
<reference evidence="2 3" key="1">
    <citation type="submission" date="2019-09" db="EMBL/GenBank/DDBJ databases">
        <title>Chitinophaga ginsengihumi sp. nov., isolated from soil of ginseng rhizosphere.</title>
        <authorList>
            <person name="Lee J."/>
        </authorList>
    </citation>
    <scope>NUCLEOTIDE SEQUENCE [LARGE SCALE GENOMIC DNA]</scope>
    <source>
        <strain evidence="2 3">BN140078</strain>
    </source>
</reference>
<comment type="caution">
    <text evidence="2">The sequence shown here is derived from an EMBL/GenBank/DDBJ whole genome shotgun (WGS) entry which is preliminary data.</text>
</comment>
<sequence>MRMQLTPIKPHPQLKGYVSKIWVFESSGRVPAEDMRLIVPNGMVKLTIPFKNGVSGRNTEMFYLSKESRLTLIGIGDIPAIIDLEEDAPSGNIGIEFSPVGAYRFFQLPQSAIKNRIFLLEDVLGKTARDVQERIANHPSIPQKLQIVQQYLISMLRLSQADAVIDYCIDCIKKSNGMITVGALQSKTGYSSRWLYDKFMDKVGLSPKNLSSIIRFQRIYAPWARGHEHAFKDKLYDYFYDQAHFIKEFKRFTGSSPLKYVKSENEFGRLFYKG</sequence>
<dbReference type="GO" id="GO:0003700">
    <property type="term" value="F:DNA-binding transcription factor activity"/>
    <property type="evidence" value="ECO:0007669"/>
    <property type="project" value="InterPro"/>
</dbReference>
<evidence type="ECO:0000259" key="1">
    <source>
        <dbReference type="PROSITE" id="PS01124"/>
    </source>
</evidence>
<organism evidence="2 3">
    <name type="scientific">Chitinophaga agrisoli</name>
    <dbReference type="NCBI Taxonomy" id="2607653"/>
    <lineage>
        <taxon>Bacteria</taxon>
        <taxon>Pseudomonadati</taxon>
        <taxon>Bacteroidota</taxon>
        <taxon>Chitinophagia</taxon>
        <taxon>Chitinophagales</taxon>
        <taxon>Chitinophagaceae</taxon>
        <taxon>Chitinophaga</taxon>
    </lineage>
</organism>
<dbReference type="RefSeq" id="WP_149840572.1">
    <property type="nucleotide sequence ID" value="NZ_VUOC01000004.1"/>
</dbReference>
<keyword evidence="3" id="KW-1185">Reference proteome</keyword>
<gene>
    <name evidence="2" type="ORF">F0L74_24640</name>
</gene>
<evidence type="ECO:0000313" key="2">
    <source>
        <dbReference type="EMBL" id="KAA2239393.1"/>
    </source>
</evidence>
<dbReference type="InterPro" id="IPR046532">
    <property type="entry name" value="DUF6597"/>
</dbReference>
<dbReference type="Pfam" id="PF20240">
    <property type="entry name" value="DUF6597"/>
    <property type="match status" value="1"/>
</dbReference>
<dbReference type="Gene3D" id="1.10.10.60">
    <property type="entry name" value="Homeodomain-like"/>
    <property type="match status" value="1"/>
</dbReference>
<accession>A0A5B2VII8</accession>
<dbReference type="EMBL" id="VUOC01000004">
    <property type="protein sequence ID" value="KAA2239393.1"/>
    <property type="molecule type" value="Genomic_DNA"/>
</dbReference>
<feature type="domain" description="HTH araC/xylS-type" evidence="1">
    <location>
        <begin position="162"/>
        <end position="263"/>
    </location>
</feature>
<proteinExistence type="predicted"/>
<evidence type="ECO:0000313" key="3">
    <source>
        <dbReference type="Proteomes" id="UP000324611"/>
    </source>
</evidence>
<dbReference type="PROSITE" id="PS01124">
    <property type="entry name" value="HTH_ARAC_FAMILY_2"/>
    <property type="match status" value="1"/>
</dbReference>
<dbReference type="GO" id="GO:0043565">
    <property type="term" value="F:sequence-specific DNA binding"/>
    <property type="evidence" value="ECO:0007669"/>
    <property type="project" value="InterPro"/>
</dbReference>
<dbReference type="Proteomes" id="UP000324611">
    <property type="component" value="Unassembled WGS sequence"/>
</dbReference>